<evidence type="ECO:0000313" key="1">
    <source>
        <dbReference type="EMBL" id="KAK2163204.1"/>
    </source>
</evidence>
<comment type="caution">
    <text evidence="1">The sequence shown here is derived from an EMBL/GenBank/DDBJ whole genome shotgun (WGS) entry which is preliminary data.</text>
</comment>
<dbReference type="AlphaFoldDB" id="A0AAD9K1G7"/>
<reference evidence="1" key="1">
    <citation type="journal article" date="2023" name="Mol. Biol. Evol.">
        <title>Third-Generation Sequencing Reveals the Adaptive Role of the Epigenome in Three Deep-Sea Polychaetes.</title>
        <authorList>
            <person name="Perez M."/>
            <person name="Aroh O."/>
            <person name="Sun Y."/>
            <person name="Lan Y."/>
            <person name="Juniper S.K."/>
            <person name="Young C.R."/>
            <person name="Angers B."/>
            <person name="Qian P.Y."/>
        </authorList>
    </citation>
    <scope>NUCLEOTIDE SEQUENCE</scope>
    <source>
        <strain evidence="1">R07B-5</strain>
    </source>
</reference>
<dbReference type="Proteomes" id="UP001209878">
    <property type="component" value="Unassembled WGS sequence"/>
</dbReference>
<keyword evidence="2" id="KW-1185">Reference proteome</keyword>
<proteinExistence type="predicted"/>
<gene>
    <name evidence="1" type="ORF">NP493_1477g00027</name>
</gene>
<name>A0AAD9K1G7_RIDPI</name>
<dbReference type="EMBL" id="JAODUO010001476">
    <property type="protein sequence ID" value="KAK2163204.1"/>
    <property type="molecule type" value="Genomic_DNA"/>
</dbReference>
<organism evidence="1 2">
    <name type="scientific">Ridgeia piscesae</name>
    <name type="common">Tubeworm</name>
    <dbReference type="NCBI Taxonomy" id="27915"/>
    <lineage>
        <taxon>Eukaryota</taxon>
        <taxon>Metazoa</taxon>
        <taxon>Spiralia</taxon>
        <taxon>Lophotrochozoa</taxon>
        <taxon>Annelida</taxon>
        <taxon>Polychaeta</taxon>
        <taxon>Sedentaria</taxon>
        <taxon>Canalipalpata</taxon>
        <taxon>Sabellida</taxon>
        <taxon>Siboglinidae</taxon>
        <taxon>Ridgeia</taxon>
    </lineage>
</organism>
<protein>
    <submittedName>
        <fullName evidence="1">Uncharacterized protein</fullName>
    </submittedName>
</protein>
<accession>A0AAD9K1G7</accession>
<evidence type="ECO:0000313" key="2">
    <source>
        <dbReference type="Proteomes" id="UP001209878"/>
    </source>
</evidence>
<sequence length="106" mass="12152">MRLHNPAQLLDQGTAVDYRSPTSTHSYIYSTGNTPNYSHVTDHTTPENCQITFMKLYPVNSHERQVPFEIIGAGWPITLISSRPLHTQSTGSHWMYTSTFPRRFNL</sequence>